<dbReference type="SMART" id="SM00066">
    <property type="entry name" value="GAL4"/>
    <property type="match status" value="1"/>
</dbReference>
<dbReference type="GO" id="GO:0008270">
    <property type="term" value="F:zinc ion binding"/>
    <property type="evidence" value="ECO:0007669"/>
    <property type="project" value="InterPro"/>
</dbReference>
<dbReference type="Proteomes" id="UP000288859">
    <property type="component" value="Unassembled WGS sequence"/>
</dbReference>
<dbReference type="CDD" id="cd12148">
    <property type="entry name" value="fungal_TF_MHR"/>
    <property type="match status" value="1"/>
</dbReference>
<dbReference type="InterPro" id="IPR001138">
    <property type="entry name" value="Zn2Cys6_DnaBD"/>
</dbReference>
<evidence type="ECO:0000259" key="7">
    <source>
        <dbReference type="PROSITE" id="PS50048"/>
    </source>
</evidence>
<keyword evidence="2" id="KW-0805">Transcription regulation</keyword>
<evidence type="ECO:0000256" key="1">
    <source>
        <dbReference type="ARBA" id="ARBA00022723"/>
    </source>
</evidence>
<dbReference type="OrthoDB" id="2123952at2759"/>
<evidence type="ECO:0000256" key="2">
    <source>
        <dbReference type="ARBA" id="ARBA00023015"/>
    </source>
</evidence>
<dbReference type="EMBL" id="NAJM01000001">
    <property type="protein sequence ID" value="RVX76069.1"/>
    <property type="molecule type" value="Genomic_DNA"/>
</dbReference>
<feature type="region of interest" description="Disordered" evidence="6">
    <location>
        <begin position="122"/>
        <end position="156"/>
    </location>
</feature>
<dbReference type="PROSITE" id="PS00463">
    <property type="entry name" value="ZN2_CY6_FUNGAL_1"/>
    <property type="match status" value="1"/>
</dbReference>
<dbReference type="Gene3D" id="4.10.240.10">
    <property type="entry name" value="Zn(2)-C6 fungal-type DNA-binding domain"/>
    <property type="match status" value="1"/>
</dbReference>
<dbReference type="PANTHER" id="PTHR46910">
    <property type="entry name" value="TRANSCRIPTION FACTOR PDR1"/>
    <property type="match status" value="1"/>
</dbReference>
<dbReference type="GO" id="GO:0006351">
    <property type="term" value="P:DNA-templated transcription"/>
    <property type="evidence" value="ECO:0007669"/>
    <property type="project" value="InterPro"/>
</dbReference>
<evidence type="ECO:0000256" key="6">
    <source>
        <dbReference type="SAM" id="MobiDB-lite"/>
    </source>
</evidence>
<proteinExistence type="predicted"/>
<keyword evidence="4" id="KW-0804">Transcription</keyword>
<dbReference type="GO" id="GO:0000981">
    <property type="term" value="F:DNA-binding transcription factor activity, RNA polymerase II-specific"/>
    <property type="evidence" value="ECO:0007669"/>
    <property type="project" value="InterPro"/>
</dbReference>
<evidence type="ECO:0000256" key="4">
    <source>
        <dbReference type="ARBA" id="ARBA00023163"/>
    </source>
</evidence>
<sequence>MNQTANEEKVRSDRQTESTERLQKPHRRSRAKDAADRKRAVYVGRACESCKRRKTRCDGTIPCGLCRRRSMTCNYTSSGRESVHLPPQSPSSQYSTSKQVGIAELTELVSSLQQKVARLEQKRGDVDHDHGVEDMASTHDRASEEAEEDMPNSVQATSPVFAGPTSANFSFGVARMILEQSGTDKTTTAQQDQNLIGSMTSDEDADGFDGARFECSPLAATQASMPLPQMALDDALRLIRVYNECLGVLHPLLEVEWLVSISQLLWLSRENAAIDLSDQHSVQIIDVVHLKMVLAIGLLAEGGGASSVARAIYETLESAVASQLMARTFSLPGQVLLILAAWYHSFQDDHRLASRYIANAARLMLESGLHQKPVLLQRYPVPAERTKVLVVLATCTFLDRQLNFNAGLPFTLKESDIDLPQETLPPYLKAMTAYARIGPSAWASIIDGSGRLKPQIKDEDFDYMDFQVRRWQDSLPRDLILDPESITDEAASMTSNSSLDRGTQFMRSMLYLRANQFKIVIFRPLLFSPRHARAHSKRVRQLTQLATDNINHIIDMNENQDLYQKHQPLLNIFLSSALSALFLVYVHSLKVQGRYGQADKKLFAHAENARQAIGKGLGLLQMYLHCRSSKRLWKKFTSTPGILNRLGFAHLASKAPPTNVSADEPSFNPFSDARPAQGYQNSSSDHDIGSLSWNNFNIPPYCGSEGSEHLAGGDFQATDVFGHFPNSSFFEFNPLLIPGDPALAFDDLWWSNIDGPGD</sequence>
<dbReference type="GO" id="GO:0003677">
    <property type="term" value="F:DNA binding"/>
    <property type="evidence" value="ECO:0007669"/>
    <property type="project" value="UniProtKB-KW"/>
</dbReference>
<organism evidence="8 9">
    <name type="scientific">Exophiala mesophila</name>
    <name type="common">Black yeast-like fungus</name>
    <dbReference type="NCBI Taxonomy" id="212818"/>
    <lineage>
        <taxon>Eukaryota</taxon>
        <taxon>Fungi</taxon>
        <taxon>Dikarya</taxon>
        <taxon>Ascomycota</taxon>
        <taxon>Pezizomycotina</taxon>
        <taxon>Eurotiomycetes</taxon>
        <taxon>Chaetothyriomycetidae</taxon>
        <taxon>Chaetothyriales</taxon>
        <taxon>Herpotrichiellaceae</taxon>
        <taxon>Exophiala</taxon>
    </lineage>
</organism>
<feature type="compositionally biased region" description="Basic and acidic residues" evidence="6">
    <location>
        <begin position="122"/>
        <end position="144"/>
    </location>
</feature>
<keyword evidence="1" id="KW-0479">Metal-binding</keyword>
<dbReference type="Pfam" id="PF00172">
    <property type="entry name" value="Zn_clus"/>
    <property type="match status" value="1"/>
</dbReference>
<evidence type="ECO:0000313" key="8">
    <source>
        <dbReference type="EMBL" id="RVX76069.1"/>
    </source>
</evidence>
<feature type="compositionally biased region" description="Basic and acidic residues" evidence="6">
    <location>
        <begin position="1"/>
        <end position="23"/>
    </location>
</feature>
<evidence type="ECO:0000313" key="9">
    <source>
        <dbReference type="Proteomes" id="UP000288859"/>
    </source>
</evidence>
<comment type="caution">
    <text evidence="8">The sequence shown here is derived from an EMBL/GenBank/DDBJ whole genome shotgun (WGS) entry which is preliminary data.</text>
</comment>
<dbReference type="PROSITE" id="PS50048">
    <property type="entry name" value="ZN2_CY6_FUNGAL_2"/>
    <property type="match status" value="1"/>
</dbReference>
<dbReference type="PANTHER" id="PTHR46910:SF13">
    <property type="entry name" value="SPECIFIC TRANSCRIPTION FACTOR, PUTATIVE (AFU_ORTHOLOGUE AFUA_4G06190)-RELATED"/>
    <property type="match status" value="1"/>
</dbReference>
<dbReference type="InterPro" id="IPR036864">
    <property type="entry name" value="Zn2-C6_fun-type_DNA-bd_sf"/>
</dbReference>
<dbReference type="InterPro" id="IPR007219">
    <property type="entry name" value="XnlR_reg_dom"/>
</dbReference>
<gene>
    <name evidence="8" type="ORF">B0A52_00426</name>
</gene>
<protein>
    <recommendedName>
        <fullName evidence="7">Zn(2)-C6 fungal-type domain-containing protein</fullName>
    </recommendedName>
</protein>
<keyword evidence="3" id="KW-0238">DNA-binding</keyword>
<feature type="region of interest" description="Disordered" evidence="6">
    <location>
        <begin position="77"/>
        <end position="96"/>
    </location>
</feature>
<dbReference type="InterPro" id="IPR050987">
    <property type="entry name" value="AtrR-like"/>
</dbReference>
<keyword evidence="5" id="KW-0539">Nucleus</keyword>
<feature type="region of interest" description="Disordered" evidence="6">
    <location>
        <begin position="1"/>
        <end position="37"/>
    </location>
</feature>
<dbReference type="Pfam" id="PF04082">
    <property type="entry name" value="Fungal_trans"/>
    <property type="match status" value="1"/>
</dbReference>
<name>A0A438NK03_EXOME</name>
<dbReference type="CDD" id="cd00067">
    <property type="entry name" value="GAL4"/>
    <property type="match status" value="1"/>
</dbReference>
<evidence type="ECO:0000256" key="5">
    <source>
        <dbReference type="ARBA" id="ARBA00023242"/>
    </source>
</evidence>
<dbReference type="AlphaFoldDB" id="A0A438NK03"/>
<accession>A0A438NK03</accession>
<evidence type="ECO:0000256" key="3">
    <source>
        <dbReference type="ARBA" id="ARBA00023125"/>
    </source>
</evidence>
<feature type="domain" description="Zn(2)-C6 fungal-type" evidence="7">
    <location>
        <begin position="46"/>
        <end position="75"/>
    </location>
</feature>
<dbReference type="SUPFAM" id="SSF57701">
    <property type="entry name" value="Zn2/Cys6 DNA-binding domain"/>
    <property type="match status" value="1"/>
</dbReference>
<dbReference type="VEuPathDB" id="FungiDB:PV10_01591"/>
<reference evidence="8 9" key="1">
    <citation type="submission" date="2017-03" db="EMBL/GenBank/DDBJ databases">
        <title>Genomes of endolithic fungi from Antarctica.</title>
        <authorList>
            <person name="Coleine C."/>
            <person name="Masonjones S."/>
            <person name="Stajich J.E."/>
        </authorList>
    </citation>
    <scope>NUCLEOTIDE SEQUENCE [LARGE SCALE GENOMIC DNA]</scope>
    <source>
        <strain evidence="8 9">CCFEE 6314</strain>
    </source>
</reference>